<dbReference type="GO" id="GO:0020037">
    <property type="term" value="F:heme binding"/>
    <property type="evidence" value="ECO:0007669"/>
    <property type="project" value="InterPro"/>
</dbReference>
<dbReference type="EnsemblPlants" id="OPUNC02G15560.1">
    <property type="protein sequence ID" value="OPUNC02G15560.1"/>
    <property type="gene ID" value="OPUNC02G15560"/>
</dbReference>
<accession>A0A0E0K028</accession>
<dbReference type="InterPro" id="IPR017972">
    <property type="entry name" value="Cyt_P450_CS"/>
</dbReference>
<evidence type="ECO:0000256" key="5">
    <source>
        <dbReference type="RuleBase" id="RU000461"/>
    </source>
</evidence>
<protein>
    <recommendedName>
        <fullName evidence="8">Cytochrome P450</fullName>
    </recommendedName>
</protein>
<evidence type="ECO:0000256" key="4">
    <source>
        <dbReference type="PIRSR" id="PIRSR602401-1"/>
    </source>
</evidence>
<evidence type="ECO:0000256" key="3">
    <source>
        <dbReference type="ARBA" id="ARBA00022989"/>
    </source>
</evidence>
<dbReference type="STRING" id="4537.A0A0E0K028"/>
<sequence length="128" mass="14526">MSYYTAEATVEVQGYTIPKGTNIIMNICAIHCKPDVWVDPNRFMPERFMETDTNFFGKHPEFILFGGGRRICLGLPLAYMQDGSYGSCITIVSLSLEASGRSRERWCGYEGEVWDCASERDTTQRLGY</sequence>
<dbReference type="GO" id="GO:0004497">
    <property type="term" value="F:monooxygenase activity"/>
    <property type="evidence" value="ECO:0007669"/>
    <property type="project" value="UniProtKB-KW"/>
</dbReference>
<evidence type="ECO:0000313" key="6">
    <source>
        <dbReference type="EnsemblPlants" id="OPUNC02G15560.1"/>
    </source>
</evidence>
<keyword evidence="3" id="KW-1133">Transmembrane helix</keyword>
<keyword evidence="4 5" id="KW-0479">Metal-binding</keyword>
<dbReference type="Gene3D" id="1.10.630.10">
    <property type="entry name" value="Cytochrome P450"/>
    <property type="match status" value="1"/>
</dbReference>
<dbReference type="PANTHER" id="PTHR47950">
    <property type="entry name" value="CYTOCHROME P450, FAMILY 76, SUBFAMILY C, POLYPEPTIDE 5-RELATED"/>
    <property type="match status" value="1"/>
</dbReference>
<dbReference type="PANTHER" id="PTHR47950:SF27">
    <property type="entry name" value="IG-LIKE DOMAIN-CONTAINING PROTEIN"/>
    <property type="match status" value="1"/>
</dbReference>
<dbReference type="GO" id="GO:0016705">
    <property type="term" value="F:oxidoreductase activity, acting on paired donors, with incorporation or reduction of molecular oxygen"/>
    <property type="evidence" value="ECO:0007669"/>
    <property type="project" value="InterPro"/>
</dbReference>
<reference evidence="6" key="2">
    <citation type="submission" date="2018-05" db="EMBL/GenBank/DDBJ databases">
        <title>OpunRS2 (Oryza punctata Reference Sequence Version 2).</title>
        <authorList>
            <person name="Zhang J."/>
            <person name="Kudrna D."/>
            <person name="Lee S."/>
            <person name="Talag J."/>
            <person name="Welchert J."/>
            <person name="Wing R.A."/>
        </authorList>
    </citation>
    <scope>NUCLEOTIDE SEQUENCE [LARGE SCALE GENOMIC DNA]</scope>
</reference>
<keyword evidence="4 5" id="KW-0408">Iron</keyword>
<dbReference type="Gramene" id="OPUNC02G15560.1">
    <property type="protein sequence ID" value="OPUNC02G15560.1"/>
    <property type="gene ID" value="OPUNC02G15560"/>
</dbReference>
<keyword evidence="5" id="KW-0503">Monooxygenase</keyword>
<name>A0A0E0K028_ORYPU</name>
<keyword evidence="3" id="KW-0472">Membrane</keyword>
<dbReference type="eggNOG" id="KOG0156">
    <property type="taxonomic scope" value="Eukaryota"/>
</dbReference>
<keyword evidence="2" id="KW-0812">Transmembrane</keyword>
<dbReference type="InterPro" id="IPR001128">
    <property type="entry name" value="Cyt_P450"/>
</dbReference>
<reference evidence="6" key="1">
    <citation type="submission" date="2015-04" db="UniProtKB">
        <authorList>
            <consortium name="EnsemblPlants"/>
        </authorList>
    </citation>
    <scope>IDENTIFICATION</scope>
</reference>
<dbReference type="SUPFAM" id="SSF48264">
    <property type="entry name" value="Cytochrome P450"/>
    <property type="match status" value="1"/>
</dbReference>
<feature type="binding site" description="axial binding residue" evidence="4">
    <location>
        <position position="72"/>
    </location>
    <ligand>
        <name>heme</name>
        <dbReference type="ChEBI" id="CHEBI:30413"/>
    </ligand>
    <ligandPart>
        <name>Fe</name>
        <dbReference type="ChEBI" id="CHEBI:18248"/>
    </ligandPart>
</feature>
<dbReference type="InterPro" id="IPR002401">
    <property type="entry name" value="Cyt_P450_E_grp-I"/>
</dbReference>
<keyword evidence="7" id="KW-1185">Reference proteome</keyword>
<dbReference type="GO" id="GO:0005506">
    <property type="term" value="F:iron ion binding"/>
    <property type="evidence" value="ECO:0007669"/>
    <property type="project" value="InterPro"/>
</dbReference>
<dbReference type="InterPro" id="IPR036396">
    <property type="entry name" value="Cyt_P450_sf"/>
</dbReference>
<keyword evidence="5" id="KW-0560">Oxidoreductase</keyword>
<dbReference type="PRINTS" id="PR00463">
    <property type="entry name" value="EP450I"/>
</dbReference>
<dbReference type="PROSITE" id="PS00086">
    <property type="entry name" value="CYTOCHROME_P450"/>
    <property type="match status" value="1"/>
</dbReference>
<organism evidence="6">
    <name type="scientific">Oryza punctata</name>
    <name type="common">Red rice</name>
    <dbReference type="NCBI Taxonomy" id="4537"/>
    <lineage>
        <taxon>Eukaryota</taxon>
        <taxon>Viridiplantae</taxon>
        <taxon>Streptophyta</taxon>
        <taxon>Embryophyta</taxon>
        <taxon>Tracheophyta</taxon>
        <taxon>Spermatophyta</taxon>
        <taxon>Magnoliopsida</taxon>
        <taxon>Liliopsida</taxon>
        <taxon>Poales</taxon>
        <taxon>Poaceae</taxon>
        <taxon>BOP clade</taxon>
        <taxon>Oryzoideae</taxon>
        <taxon>Oryzeae</taxon>
        <taxon>Oryzinae</taxon>
        <taxon>Oryza</taxon>
    </lineage>
</organism>
<comment type="cofactor">
    <cofactor evidence="4">
        <name>heme</name>
        <dbReference type="ChEBI" id="CHEBI:30413"/>
    </cofactor>
</comment>
<evidence type="ECO:0008006" key="8">
    <source>
        <dbReference type="Google" id="ProtNLM"/>
    </source>
</evidence>
<proteinExistence type="inferred from homology"/>
<dbReference type="Pfam" id="PF00067">
    <property type="entry name" value="p450"/>
    <property type="match status" value="1"/>
</dbReference>
<dbReference type="AlphaFoldDB" id="A0A0E0K028"/>
<comment type="similarity">
    <text evidence="1 5">Belongs to the cytochrome P450 family.</text>
</comment>
<evidence type="ECO:0000256" key="2">
    <source>
        <dbReference type="ARBA" id="ARBA00022692"/>
    </source>
</evidence>
<evidence type="ECO:0000313" key="7">
    <source>
        <dbReference type="Proteomes" id="UP000026962"/>
    </source>
</evidence>
<dbReference type="HOGENOM" id="CLU_1963159_0_0_1"/>
<evidence type="ECO:0000256" key="1">
    <source>
        <dbReference type="ARBA" id="ARBA00010617"/>
    </source>
</evidence>
<keyword evidence="4 5" id="KW-0349">Heme</keyword>
<dbReference type="Proteomes" id="UP000026962">
    <property type="component" value="Chromosome 2"/>
</dbReference>